<organism evidence="6 7">
    <name type="scientific">Alitibacter langaaensis DSM 22999</name>
    <dbReference type="NCBI Taxonomy" id="1122935"/>
    <lineage>
        <taxon>Bacteria</taxon>
        <taxon>Pseudomonadati</taxon>
        <taxon>Pseudomonadota</taxon>
        <taxon>Gammaproteobacteria</taxon>
        <taxon>Pasteurellales</taxon>
        <taxon>Pasteurellaceae</taxon>
        <taxon>Alitibacter</taxon>
    </lineage>
</organism>
<dbReference type="Pfam" id="PF00356">
    <property type="entry name" value="LacI"/>
    <property type="match status" value="1"/>
</dbReference>
<evidence type="ECO:0000313" key="6">
    <source>
        <dbReference type="EMBL" id="PVX40481.1"/>
    </source>
</evidence>
<dbReference type="GO" id="GO:0000976">
    <property type="term" value="F:transcription cis-regulatory region binding"/>
    <property type="evidence" value="ECO:0007669"/>
    <property type="project" value="TreeGrafter"/>
</dbReference>
<reference evidence="6 7" key="1">
    <citation type="submission" date="2018-05" db="EMBL/GenBank/DDBJ databases">
        <title>Genomic Encyclopedia of Type Strains, Phase IV (KMG-IV): sequencing the most valuable type-strain genomes for metagenomic binning, comparative biology and taxonomic classification.</title>
        <authorList>
            <person name="Goeker M."/>
        </authorList>
    </citation>
    <scope>NUCLEOTIDE SEQUENCE [LARGE SCALE GENOMIC DNA]</scope>
    <source>
        <strain evidence="6 7">DSM 22999</strain>
    </source>
</reference>
<evidence type="ECO:0000256" key="2">
    <source>
        <dbReference type="ARBA" id="ARBA00023015"/>
    </source>
</evidence>
<dbReference type="SMART" id="SM00354">
    <property type="entry name" value="HTH_LACI"/>
    <property type="match status" value="1"/>
</dbReference>
<protein>
    <submittedName>
        <fullName evidence="6">LacI family transcriptional regulator</fullName>
    </submittedName>
</protein>
<proteinExistence type="predicted"/>
<dbReference type="PROSITE" id="PS50932">
    <property type="entry name" value="HTH_LACI_2"/>
    <property type="match status" value="1"/>
</dbReference>
<dbReference type="Gene3D" id="3.40.50.2300">
    <property type="match status" value="2"/>
</dbReference>
<keyword evidence="4" id="KW-0804">Transcription</keyword>
<dbReference type="OrthoDB" id="7055227at2"/>
<keyword evidence="3" id="KW-0238">DNA-binding</keyword>
<evidence type="ECO:0000256" key="1">
    <source>
        <dbReference type="ARBA" id="ARBA00022491"/>
    </source>
</evidence>
<dbReference type="GO" id="GO:0003700">
    <property type="term" value="F:DNA-binding transcription factor activity"/>
    <property type="evidence" value="ECO:0007669"/>
    <property type="project" value="TreeGrafter"/>
</dbReference>
<dbReference type="Pfam" id="PF13407">
    <property type="entry name" value="Peripla_BP_4"/>
    <property type="match status" value="1"/>
</dbReference>
<dbReference type="InterPro" id="IPR010982">
    <property type="entry name" value="Lambda_DNA-bd_dom_sf"/>
</dbReference>
<dbReference type="SUPFAM" id="SSF47413">
    <property type="entry name" value="lambda repressor-like DNA-binding domains"/>
    <property type="match status" value="1"/>
</dbReference>
<keyword evidence="7" id="KW-1185">Reference proteome</keyword>
<dbReference type="FunFam" id="1.10.260.40:FF:000008">
    <property type="entry name" value="Fructose repressor (Catabolite repressor/activator)"/>
    <property type="match status" value="1"/>
</dbReference>
<dbReference type="NCBIfam" id="NF008452">
    <property type="entry name" value="PRK11303.1"/>
    <property type="match status" value="1"/>
</dbReference>
<name>A0A2U0TA42_9PAST</name>
<dbReference type="AlphaFoldDB" id="A0A2U0TA42"/>
<sequence length="327" mass="37216">MKLEELAKLAGVSRTTASYVVNGKAKKYRVSDRTIERVQALIKEYDFKPNAMAAGLRAGKTHTIGMIIPDFENVSYAKIANLLENRCREKGYQLLLTCSNDNANNEMDCAKHLFQRQVDALIVSTSLPANSQFYRQYPTVPVIGFDRRIDCENIQNVLTNDVSDARHLALNLLERKEYQRILFFGALPDLTMSQQREAGFREALKDEIEKASFLYSPEFKKDIAAEQFAHWLSQNPLPDAIYTTSLTLLQGVLEVLLQQQKRIPEDLVFATFGESELVELLANPVVCSVQDHNAIVQTLLELAIPSKDKKIPVTTEKVIRRIRHHHW</sequence>
<dbReference type="EMBL" id="QENU01000003">
    <property type="protein sequence ID" value="PVX40481.1"/>
    <property type="molecule type" value="Genomic_DNA"/>
</dbReference>
<keyword evidence="1" id="KW-0678">Repressor</keyword>
<dbReference type="Gene3D" id="1.10.260.40">
    <property type="entry name" value="lambda repressor-like DNA-binding domains"/>
    <property type="match status" value="1"/>
</dbReference>
<evidence type="ECO:0000259" key="5">
    <source>
        <dbReference type="PROSITE" id="PS50932"/>
    </source>
</evidence>
<dbReference type="InterPro" id="IPR025997">
    <property type="entry name" value="SBP_2_dom"/>
</dbReference>
<dbReference type="SUPFAM" id="SSF53822">
    <property type="entry name" value="Periplasmic binding protein-like I"/>
    <property type="match status" value="1"/>
</dbReference>
<comment type="caution">
    <text evidence="6">The sequence shown here is derived from an EMBL/GenBank/DDBJ whole genome shotgun (WGS) entry which is preliminary data.</text>
</comment>
<feature type="domain" description="HTH lacI-type" evidence="5">
    <location>
        <begin position="1"/>
        <end position="58"/>
    </location>
</feature>
<dbReference type="PANTHER" id="PTHR30146:SF45">
    <property type="entry name" value="CATABOLITE REPRESSOR_ACTIVATOR"/>
    <property type="match status" value="1"/>
</dbReference>
<evidence type="ECO:0000313" key="7">
    <source>
        <dbReference type="Proteomes" id="UP000245909"/>
    </source>
</evidence>
<dbReference type="Proteomes" id="UP000245909">
    <property type="component" value="Unassembled WGS sequence"/>
</dbReference>
<dbReference type="PANTHER" id="PTHR30146">
    <property type="entry name" value="LACI-RELATED TRANSCRIPTIONAL REPRESSOR"/>
    <property type="match status" value="1"/>
</dbReference>
<keyword evidence="2" id="KW-0805">Transcription regulation</keyword>
<dbReference type="InterPro" id="IPR000843">
    <property type="entry name" value="HTH_LacI"/>
</dbReference>
<dbReference type="InterPro" id="IPR028082">
    <property type="entry name" value="Peripla_BP_I"/>
</dbReference>
<dbReference type="RefSeq" id="WP_116631359.1">
    <property type="nucleotide sequence ID" value="NZ_QENU01000003.1"/>
</dbReference>
<dbReference type="CDD" id="cd01392">
    <property type="entry name" value="HTH_LacI"/>
    <property type="match status" value="1"/>
</dbReference>
<evidence type="ECO:0000256" key="3">
    <source>
        <dbReference type="ARBA" id="ARBA00023125"/>
    </source>
</evidence>
<accession>A0A2U0TA42</accession>
<gene>
    <name evidence="6" type="ORF">C8D76_10350</name>
</gene>
<evidence type="ECO:0000256" key="4">
    <source>
        <dbReference type="ARBA" id="ARBA00023163"/>
    </source>
</evidence>